<dbReference type="PANTHER" id="PTHR37423">
    <property type="entry name" value="SOLUBLE LYTIC MUREIN TRANSGLYCOSYLASE-RELATED"/>
    <property type="match status" value="1"/>
</dbReference>
<comment type="caution">
    <text evidence="4">The sequence shown here is derived from an EMBL/GenBank/DDBJ whole genome shotgun (WGS) entry which is preliminary data.</text>
</comment>
<gene>
    <name evidence="4" type="ORF">TUM4630_11100</name>
</gene>
<dbReference type="Proteomes" id="UP000761574">
    <property type="component" value="Unassembled WGS sequence"/>
</dbReference>
<reference evidence="4 5" key="1">
    <citation type="submission" date="2021-05" db="EMBL/GenBank/DDBJ databases">
        <title>Molecular characterization for Shewanella algae harboring chromosomal blaOXA-55-like strains isolated from clinical and environment sample.</title>
        <authorList>
            <person name="Ohama Y."/>
            <person name="Aoki K."/>
            <person name="Harada S."/>
            <person name="Moriya K."/>
            <person name="Ishii Y."/>
            <person name="Tateda K."/>
        </authorList>
    </citation>
    <scope>NUCLEOTIDE SEQUENCE [LARGE SCALE GENOMIC DNA]</scope>
    <source>
        <strain evidence="4 5">LMG 23746</strain>
    </source>
</reference>
<dbReference type="CDD" id="cd16893">
    <property type="entry name" value="LT_MltC_MltE"/>
    <property type="match status" value="1"/>
</dbReference>
<proteinExistence type="inferred from homology"/>
<dbReference type="Gene3D" id="1.10.530.10">
    <property type="match status" value="1"/>
</dbReference>
<protein>
    <recommendedName>
        <fullName evidence="6">Membrane-bound lytic murein transglycosylase C</fullName>
    </recommendedName>
</protein>
<dbReference type="Pfam" id="PF11873">
    <property type="entry name" value="Mltc_N"/>
    <property type="match status" value="1"/>
</dbReference>
<evidence type="ECO:0000256" key="1">
    <source>
        <dbReference type="ARBA" id="ARBA00007734"/>
    </source>
</evidence>
<evidence type="ECO:0000313" key="4">
    <source>
        <dbReference type="EMBL" id="GIU44727.1"/>
    </source>
</evidence>
<dbReference type="EMBL" id="BPFB01000010">
    <property type="protein sequence ID" value="GIU44727.1"/>
    <property type="molecule type" value="Genomic_DNA"/>
</dbReference>
<dbReference type="InterPro" id="IPR023346">
    <property type="entry name" value="Lysozyme-like_dom_sf"/>
</dbReference>
<evidence type="ECO:0008006" key="6">
    <source>
        <dbReference type="Google" id="ProtNLM"/>
    </source>
</evidence>
<feature type="domain" description="Transglycosylase SLT" evidence="2">
    <location>
        <begin position="177"/>
        <end position="298"/>
    </location>
</feature>
<dbReference type="PANTHER" id="PTHR37423:SF2">
    <property type="entry name" value="MEMBRANE-BOUND LYTIC MUREIN TRANSGLYCOSYLASE C"/>
    <property type="match status" value="1"/>
</dbReference>
<dbReference type="PROSITE" id="PS00922">
    <property type="entry name" value="TRANSGLYCOSYLASE"/>
    <property type="match status" value="1"/>
</dbReference>
<dbReference type="Pfam" id="PF01464">
    <property type="entry name" value="SLT"/>
    <property type="match status" value="1"/>
</dbReference>
<organism evidence="4 5">
    <name type="scientific">Shewanella algidipiscicola</name>
    <dbReference type="NCBI Taxonomy" id="614070"/>
    <lineage>
        <taxon>Bacteria</taxon>
        <taxon>Pseudomonadati</taxon>
        <taxon>Pseudomonadota</taxon>
        <taxon>Gammaproteobacteria</taxon>
        <taxon>Alteromonadales</taxon>
        <taxon>Shewanellaceae</taxon>
        <taxon>Shewanella</taxon>
    </lineage>
</organism>
<feature type="domain" description="Murein transglycosylase-C N-terminal" evidence="3">
    <location>
        <begin position="57"/>
        <end position="172"/>
    </location>
</feature>
<keyword evidence="5" id="KW-1185">Reference proteome</keyword>
<dbReference type="SUPFAM" id="SSF53955">
    <property type="entry name" value="Lysozyme-like"/>
    <property type="match status" value="1"/>
</dbReference>
<dbReference type="InterPro" id="IPR024570">
    <property type="entry name" value="Murein_transglycosylaseC_N"/>
</dbReference>
<sequence>MNKYHTIAGFFLLYCCNALSLDLSQYEDDVAALLREYQHNAPSLAPSVLVLNQAEQEHTYVDFERGLIVVESVNKASLKQAVIQVLLTQIDPEVIDAKTAHDFGLINGKQKPFFWGQVHDQDGHPIEFHWRAARFADYLINQNLNQQSATPAARFRVAIRMVNNHTQIAGNKYIEFVRQSARTYGIKPDLIMAIMETESAFNPLAKSRSNALGLMQIKANTAGRDYFNLIKGYAHTPSAAYLYHPQKNIEVATGYLHLLSSRYLKGIDDPQKREYAVISSYNGGTGNLWKSLNPRGDRRQALVRINNMTRSEFYWFLTQRHIRQESRNYLKKVTSKRHKYL</sequence>
<name>A0ABQ4PAY1_9GAMM</name>
<comment type="similarity">
    <text evidence="1">Belongs to the transglycosylase Slt family.</text>
</comment>
<dbReference type="RefSeq" id="WP_119977328.1">
    <property type="nucleotide sequence ID" value="NZ_BPFB01000010.1"/>
</dbReference>
<evidence type="ECO:0000313" key="5">
    <source>
        <dbReference type="Proteomes" id="UP000761574"/>
    </source>
</evidence>
<evidence type="ECO:0000259" key="2">
    <source>
        <dbReference type="Pfam" id="PF01464"/>
    </source>
</evidence>
<dbReference type="InterPro" id="IPR008258">
    <property type="entry name" value="Transglycosylase_SLT_dom_1"/>
</dbReference>
<accession>A0ABQ4PAY1</accession>
<evidence type="ECO:0000259" key="3">
    <source>
        <dbReference type="Pfam" id="PF11873"/>
    </source>
</evidence>
<dbReference type="InterPro" id="IPR000189">
    <property type="entry name" value="Transglyc_AS"/>
</dbReference>